<evidence type="ECO:0000313" key="2">
    <source>
        <dbReference type="Proteomes" id="UP000503096"/>
    </source>
</evidence>
<dbReference type="KEGG" id="upl:DSM104440_01907"/>
<dbReference type="AlphaFoldDB" id="A0A6M4H615"/>
<dbReference type="InParanoid" id="A0A6M4H615"/>
<sequence length="244" mass="27911">MIRLDVKKMTEMRTVLERLRTIAEHIPEADRPIFANWIDQMIETIQALGMPLTVKSLTKAKEIVLRGEKWKGELNVPMNEFHGRFRDEMEGRLFFALAPGLQSYWDPASPLFGQEVHDAFPSSRFEVSEAGKCYALGRYTACVMHLMRALETPLTLQARELGYVPNRDSWGPILDEIEDSITNLKSADPRKEFHSAAATQFTFIKNAWRDAAMHQRGKYEGDDAEPILAAVRGLMRHLAKQLHE</sequence>
<organism evidence="1 2">
    <name type="scientific">Usitatibacter palustris</name>
    <dbReference type="NCBI Taxonomy" id="2732487"/>
    <lineage>
        <taxon>Bacteria</taxon>
        <taxon>Pseudomonadati</taxon>
        <taxon>Pseudomonadota</taxon>
        <taxon>Betaproteobacteria</taxon>
        <taxon>Nitrosomonadales</taxon>
        <taxon>Usitatibacteraceae</taxon>
        <taxon>Usitatibacter</taxon>
    </lineage>
</organism>
<dbReference type="RefSeq" id="WP_171162074.1">
    <property type="nucleotide sequence ID" value="NZ_CP053073.1"/>
</dbReference>
<proteinExistence type="predicted"/>
<keyword evidence="2" id="KW-1185">Reference proteome</keyword>
<accession>A0A6M4H615</accession>
<reference evidence="1 2" key="1">
    <citation type="submission" date="2020-04" db="EMBL/GenBank/DDBJ databases">
        <title>Usitatibacter rugosus gen. nov., sp. nov. and Usitatibacter palustris sp. nov., novel members of Usitatibacteraceae fam. nov. within the order Nitrosomonadales isolated from soil.</title>
        <authorList>
            <person name="Huber K.J."/>
            <person name="Neumann-Schaal M."/>
            <person name="Geppert A."/>
            <person name="Luckner M."/>
            <person name="Wanner G."/>
            <person name="Overmann J."/>
        </authorList>
    </citation>
    <scope>NUCLEOTIDE SEQUENCE [LARGE SCALE GENOMIC DNA]</scope>
    <source>
        <strain evidence="1 2">Swamp67</strain>
    </source>
</reference>
<name>A0A6M4H615_9PROT</name>
<evidence type="ECO:0000313" key="1">
    <source>
        <dbReference type="EMBL" id="QJR15091.1"/>
    </source>
</evidence>
<dbReference type="Proteomes" id="UP000503096">
    <property type="component" value="Chromosome"/>
</dbReference>
<gene>
    <name evidence="1" type="ORF">DSM104440_01907</name>
</gene>
<dbReference type="EMBL" id="CP053073">
    <property type="protein sequence ID" value="QJR15091.1"/>
    <property type="molecule type" value="Genomic_DNA"/>
</dbReference>
<protein>
    <submittedName>
        <fullName evidence="1">Uncharacterized protein</fullName>
    </submittedName>
</protein>